<evidence type="ECO:0000256" key="8">
    <source>
        <dbReference type="ARBA" id="ARBA00023212"/>
    </source>
</evidence>
<gene>
    <name evidence="11" type="ORF">PHYBOEH_005733</name>
</gene>
<evidence type="ECO:0000256" key="1">
    <source>
        <dbReference type="ARBA" id="ARBA00004114"/>
    </source>
</evidence>
<dbReference type="EMBL" id="JAGDFL010000003">
    <property type="protein sequence ID" value="KAG7402170.1"/>
    <property type="molecule type" value="Genomic_DNA"/>
</dbReference>
<dbReference type="GO" id="GO:0060271">
    <property type="term" value="P:cilium assembly"/>
    <property type="evidence" value="ECO:0007669"/>
    <property type="project" value="TreeGrafter"/>
</dbReference>
<organism evidence="11 12">
    <name type="scientific">Phytophthora boehmeriae</name>
    <dbReference type="NCBI Taxonomy" id="109152"/>
    <lineage>
        <taxon>Eukaryota</taxon>
        <taxon>Sar</taxon>
        <taxon>Stramenopiles</taxon>
        <taxon>Oomycota</taxon>
        <taxon>Peronosporomycetes</taxon>
        <taxon>Peronosporales</taxon>
        <taxon>Peronosporaceae</taxon>
        <taxon>Phytophthora</taxon>
    </lineage>
</organism>
<evidence type="ECO:0000256" key="6">
    <source>
        <dbReference type="ARBA" id="ARBA00022794"/>
    </source>
</evidence>
<keyword evidence="6" id="KW-0970">Cilium biogenesis/degradation</keyword>
<protein>
    <recommendedName>
        <fullName evidence="3">Centrosomal protein of 162 kDa</fullName>
    </recommendedName>
</protein>
<evidence type="ECO:0000256" key="3">
    <source>
        <dbReference type="ARBA" id="ARBA00021406"/>
    </source>
</evidence>
<dbReference type="GO" id="GO:0005814">
    <property type="term" value="C:centriole"/>
    <property type="evidence" value="ECO:0007669"/>
    <property type="project" value="UniProtKB-SubCell"/>
</dbReference>
<reference evidence="11" key="1">
    <citation type="submission" date="2021-02" db="EMBL/GenBank/DDBJ databases">
        <authorList>
            <person name="Palmer J.M."/>
        </authorList>
    </citation>
    <scope>NUCLEOTIDE SEQUENCE</scope>
    <source>
        <strain evidence="11">SCRP23</strain>
    </source>
</reference>
<feature type="region of interest" description="Disordered" evidence="10">
    <location>
        <begin position="1"/>
        <end position="21"/>
    </location>
</feature>
<comment type="subcellular location">
    <subcellularLocation>
        <location evidence="1">Cytoplasm</location>
        <location evidence="1">Cytoskeleton</location>
        <location evidence="1">Microtubule organizing center</location>
        <location evidence="1">Centrosome</location>
        <location evidence="1">Centriole</location>
    </subcellularLocation>
</comment>
<dbReference type="OrthoDB" id="2157184at2759"/>
<evidence type="ECO:0000313" key="12">
    <source>
        <dbReference type="Proteomes" id="UP000693981"/>
    </source>
</evidence>
<dbReference type="PANTHER" id="PTHR34031">
    <property type="entry name" value="CENTROSOMAL PROTEIN OF 162 KDA"/>
    <property type="match status" value="1"/>
</dbReference>
<dbReference type="GO" id="GO:0005879">
    <property type="term" value="C:axonemal microtubule"/>
    <property type="evidence" value="ECO:0007669"/>
    <property type="project" value="TreeGrafter"/>
</dbReference>
<evidence type="ECO:0000256" key="7">
    <source>
        <dbReference type="ARBA" id="ARBA00023054"/>
    </source>
</evidence>
<dbReference type="Proteomes" id="UP000693981">
    <property type="component" value="Unassembled WGS sequence"/>
</dbReference>
<feature type="compositionally biased region" description="Low complexity" evidence="10">
    <location>
        <begin position="531"/>
        <end position="553"/>
    </location>
</feature>
<evidence type="ECO:0000313" key="11">
    <source>
        <dbReference type="EMBL" id="KAG7402170.1"/>
    </source>
</evidence>
<feature type="compositionally biased region" description="Basic and acidic residues" evidence="10">
    <location>
        <begin position="466"/>
        <end position="477"/>
    </location>
</feature>
<dbReference type="AlphaFoldDB" id="A0A8T1XFS9"/>
<keyword evidence="8" id="KW-0206">Cytoskeleton</keyword>
<feature type="coiled-coil region" evidence="9">
    <location>
        <begin position="26"/>
        <end position="89"/>
    </location>
</feature>
<feature type="compositionally biased region" description="Polar residues" evidence="10">
    <location>
        <begin position="219"/>
        <end position="238"/>
    </location>
</feature>
<proteinExistence type="inferred from homology"/>
<keyword evidence="4" id="KW-0963">Cytoplasm</keyword>
<keyword evidence="5" id="KW-0493">Microtubule</keyword>
<evidence type="ECO:0000256" key="10">
    <source>
        <dbReference type="SAM" id="MobiDB-lite"/>
    </source>
</evidence>
<dbReference type="PANTHER" id="PTHR34031:SF1">
    <property type="entry name" value="CENTROSOMAL PROTEIN OF 162 KDA"/>
    <property type="match status" value="1"/>
</dbReference>
<name>A0A8T1XFS9_9STRA</name>
<keyword evidence="7 9" id="KW-0175">Coiled coil</keyword>
<evidence type="ECO:0000256" key="2">
    <source>
        <dbReference type="ARBA" id="ARBA00009485"/>
    </source>
</evidence>
<keyword evidence="12" id="KW-1185">Reference proteome</keyword>
<feature type="region of interest" description="Disordered" evidence="10">
    <location>
        <begin position="458"/>
        <end position="481"/>
    </location>
</feature>
<feature type="region of interest" description="Disordered" evidence="10">
    <location>
        <begin position="216"/>
        <end position="256"/>
    </location>
</feature>
<evidence type="ECO:0000256" key="5">
    <source>
        <dbReference type="ARBA" id="ARBA00022701"/>
    </source>
</evidence>
<dbReference type="InterPro" id="IPR038774">
    <property type="entry name" value="CEP162-like"/>
</dbReference>
<feature type="coiled-coil region" evidence="9">
    <location>
        <begin position="557"/>
        <end position="616"/>
    </location>
</feature>
<sequence length="751" mass="85399">MDKEDSKKARATGTKGGSSTISQATYVKLQKEIRTQDNLIAAFQKENECLMQQLKQVRQDVHYDVHEANEELRKQVKQLQEQANEVASLAGGSDTTSKAQYRAAVEARLEAEAHVFALREELAAVRLNHQQRVNELTLELDRVKKAKVELECRYEGVDLSQVAQEAEHARKLQNELDLCKTEHSHALGALQKKLDWYVENQRLLDDQDEELRRLRHEVASQSSKSPGKTPLKSQSSNAIAGGPSPARSHRRSPNDIRRIQELESRLAEVEEAMRRRHPDSLTNLILASRRADEESKTQMVEHEYQEKVAALSRELEQAHEASEMKLASFRQQQEKLLLQYRRKIKEQEKQLKQLGKAPLTHRTPSKEAIKSAGATTDTEVARVRRFYTDKIKQLERKWETKYRSQRKQQFMGLGRLDSNQQQDGPTYADSTVVIANLQRQIREQEMELKQERARADQFEAASVRPEGPHIPRDENSTHRGQNLQARIKELEERVVDLEAQLRDSESARGRLVQTLDSVHNLGINRPVAPGSSAKTSKPATTTMETATDPTTTDPTASVAEALELQQNEAELAQLRQELATAREALSNEQAVSTEKIAHLKAQATEQSEKNKLLESRVADSQNDVRNLHTLSIEAERRARELEVQAQRVPILEDEILSLRRELALPRTPSMVQYRSLELKVATLEQKHKLREAELKVVLDRALASSNLERLSREHAHRAAIAAKNAEIASFKRQLEEILNELAQLQLPSSSR</sequence>
<comment type="caution">
    <text evidence="11">The sequence shown here is derived from an EMBL/GenBank/DDBJ whole genome shotgun (WGS) entry which is preliminary data.</text>
</comment>
<accession>A0A8T1XFS9</accession>
<evidence type="ECO:0000256" key="9">
    <source>
        <dbReference type="SAM" id="Coils"/>
    </source>
</evidence>
<comment type="similarity">
    <text evidence="2">Belongs to the CEP162 family.</text>
</comment>
<feature type="region of interest" description="Disordered" evidence="10">
    <location>
        <begin position="352"/>
        <end position="374"/>
    </location>
</feature>
<feature type="region of interest" description="Disordered" evidence="10">
    <location>
        <begin position="521"/>
        <end position="553"/>
    </location>
</feature>
<evidence type="ECO:0000256" key="4">
    <source>
        <dbReference type="ARBA" id="ARBA00022490"/>
    </source>
</evidence>